<proteinExistence type="predicted"/>
<keyword evidence="3" id="KW-1185">Reference proteome</keyword>
<evidence type="ECO:0000313" key="3">
    <source>
        <dbReference type="Proteomes" id="UP000429229"/>
    </source>
</evidence>
<keyword evidence="1" id="KW-0812">Transmembrane</keyword>
<sequence length="137" mass="14989">MSKTYSENMSRRAVAFVVITLAVALGAKVAMEEWGRSDGGWLAFGLVLLSFSTFMVFGVRFWRSLDDLQRQGHAASWYWGSMAGLALTACLIAATGLRQSEFTLGVATLLVSQLGCYLVLYALWSLKGRGFGFRSGK</sequence>
<dbReference type="Proteomes" id="UP000429229">
    <property type="component" value="Unassembled WGS sequence"/>
</dbReference>
<keyword evidence="1" id="KW-0472">Membrane</keyword>
<feature type="transmembrane region" description="Helical" evidence="1">
    <location>
        <begin position="74"/>
        <end position="96"/>
    </location>
</feature>
<dbReference type="EMBL" id="WTYR01000001">
    <property type="protein sequence ID" value="MXP10368.1"/>
    <property type="molecule type" value="Genomic_DNA"/>
</dbReference>
<evidence type="ECO:0000256" key="1">
    <source>
        <dbReference type="SAM" id="Phobius"/>
    </source>
</evidence>
<dbReference type="RefSeq" id="WP_160616983.1">
    <property type="nucleotide sequence ID" value="NZ_WTYR01000001.1"/>
</dbReference>
<evidence type="ECO:0000313" key="2">
    <source>
        <dbReference type="EMBL" id="MXP10368.1"/>
    </source>
</evidence>
<comment type="caution">
    <text evidence="2">The sequence shown here is derived from an EMBL/GenBank/DDBJ whole genome shotgun (WGS) entry which is preliminary data.</text>
</comment>
<gene>
    <name evidence="2" type="ORF">GRI68_09285</name>
</gene>
<reference evidence="2 3" key="1">
    <citation type="submission" date="2019-12" db="EMBL/GenBank/DDBJ databases">
        <title>Genomic-based taxomic classification of the family Erythrobacteraceae.</title>
        <authorList>
            <person name="Xu L."/>
        </authorList>
    </citation>
    <scope>NUCLEOTIDE SEQUENCE [LARGE SCALE GENOMIC DNA]</scope>
    <source>
        <strain evidence="2 3">LMG 29519</strain>
    </source>
</reference>
<feature type="transmembrane region" description="Helical" evidence="1">
    <location>
        <begin position="42"/>
        <end position="62"/>
    </location>
</feature>
<keyword evidence="1" id="KW-1133">Transmembrane helix</keyword>
<dbReference type="OrthoDB" id="7391413at2"/>
<protein>
    <submittedName>
        <fullName evidence="2">Uncharacterized protein</fullName>
    </submittedName>
</protein>
<accession>A0A6I4U367</accession>
<feature type="transmembrane region" description="Helical" evidence="1">
    <location>
        <begin position="102"/>
        <end position="124"/>
    </location>
</feature>
<dbReference type="AlphaFoldDB" id="A0A6I4U367"/>
<name>A0A6I4U367_9SPHN</name>
<organism evidence="2 3">
    <name type="scientific">Alteriqipengyuania halimionae</name>
    <dbReference type="NCBI Taxonomy" id="1926630"/>
    <lineage>
        <taxon>Bacteria</taxon>
        <taxon>Pseudomonadati</taxon>
        <taxon>Pseudomonadota</taxon>
        <taxon>Alphaproteobacteria</taxon>
        <taxon>Sphingomonadales</taxon>
        <taxon>Erythrobacteraceae</taxon>
        <taxon>Alteriqipengyuania</taxon>
    </lineage>
</organism>